<gene>
    <name evidence="1" type="ORF">V5O48_017457</name>
</gene>
<evidence type="ECO:0000313" key="1">
    <source>
        <dbReference type="EMBL" id="KAL0564586.1"/>
    </source>
</evidence>
<evidence type="ECO:0000313" key="2">
    <source>
        <dbReference type="Proteomes" id="UP001465976"/>
    </source>
</evidence>
<dbReference type="Proteomes" id="UP001465976">
    <property type="component" value="Unassembled WGS sequence"/>
</dbReference>
<comment type="caution">
    <text evidence="1">The sequence shown here is derived from an EMBL/GenBank/DDBJ whole genome shotgun (WGS) entry which is preliminary data.</text>
</comment>
<proteinExistence type="predicted"/>
<protein>
    <submittedName>
        <fullName evidence="1">Uncharacterized protein</fullName>
    </submittedName>
</protein>
<dbReference type="EMBL" id="JBAHYK010002687">
    <property type="protein sequence ID" value="KAL0564586.1"/>
    <property type="molecule type" value="Genomic_DNA"/>
</dbReference>
<name>A0ABR3EP23_9AGAR</name>
<keyword evidence="2" id="KW-1185">Reference proteome</keyword>
<reference evidence="1 2" key="1">
    <citation type="submission" date="2024-02" db="EMBL/GenBank/DDBJ databases">
        <title>A draft genome for the cacao thread blight pathogen Marasmius crinis-equi.</title>
        <authorList>
            <person name="Cohen S.P."/>
            <person name="Baruah I.K."/>
            <person name="Amoako-Attah I."/>
            <person name="Bukari Y."/>
            <person name="Meinhardt L.W."/>
            <person name="Bailey B.A."/>
        </authorList>
    </citation>
    <scope>NUCLEOTIDE SEQUENCE [LARGE SCALE GENOMIC DNA]</scope>
    <source>
        <strain evidence="1 2">GH-76</strain>
    </source>
</reference>
<accession>A0ABR3EP23</accession>
<organism evidence="1 2">
    <name type="scientific">Marasmius crinis-equi</name>
    <dbReference type="NCBI Taxonomy" id="585013"/>
    <lineage>
        <taxon>Eukaryota</taxon>
        <taxon>Fungi</taxon>
        <taxon>Dikarya</taxon>
        <taxon>Basidiomycota</taxon>
        <taxon>Agaricomycotina</taxon>
        <taxon>Agaricomycetes</taxon>
        <taxon>Agaricomycetidae</taxon>
        <taxon>Agaricales</taxon>
        <taxon>Marasmiineae</taxon>
        <taxon>Marasmiaceae</taxon>
        <taxon>Marasmius</taxon>
    </lineage>
</organism>
<sequence>MDTRPGLDYLIRDGKYDELLRQLLNDFKVDAAYVHFVLRVFEKVPVYRESRVKLGEEENHDYDDHVLNEYTTSLLLNH</sequence>